<dbReference type="Gene3D" id="3.90.79.10">
    <property type="entry name" value="Nucleoside Triphosphate Pyrophosphohydrolase"/>
    <property type="match status" value="1"/>
</dbReference>
<gene>
    <name evidence="9" type="ORF">JCM15548_13271</name>
</gene>
<dbReference type="PANTHER" id="PTHR12992:SF11">
    <property type="entry name" value="MITOCHONDRIAL COENZYME A DIPHOSPHATASE NUDT8"/>
    <property type="match status" value="1"/>
</dbReference>
<dbReference type="Proteomes" id="UP000032900">
    <property type="component" value="Unassembled WGS sequence"/>
</dbReference>
<evidence type="ECO:0000256" key="2">
    <source>
        <dbReference type="ARBA" id="ARBA00001946"/>
    </source>
</evidence>
<keyword evidence="6" id="KW-0464">Manganese</keyword>
<evidence type="ECO:0000256" key="5">
    <source>
        <dbReference type="ARBA" id="ARBA00022842"/>
    </source>
</evidence>
<comment type="cofactor">
    <cofactor evidence="1">
        <name>Mn(2+)</name>
        <dbReference type="ChEBI" id="CHEBI:29035"/>
    </cofactor>
</comment>
<organism evidence="9 10">
    <name type="scientific">Geofilum rubicundum JCM 15548</name>
    <dbReference type="NCBI Taxonomy" id="1236989"/>
    <lineage>
        <taxon>Bacteria</taxon>
        <taxon>Pseudomonadati</taxon>
        <taxon>Bacteroidota</taxon>
        <taxon>Bacteroidia</taxon>
        <taxon>Marinilabiliales</taxon>
        <taxon>Marinilabiliaceae</taxon>
        <taxon>Geofilum</taxon>
    </lineage>
</organism>
<comment type="caution">
    <text evidence="9">The sequence shown here is derived from an EMBL/GenBank/DDBJ whole genome shotgun (WGS) entry which is preliminary data.</text>
</comment>
<evidence type="ECO:0000313" key="10">
    <source>
        <dbReference type="Proteomes" id="UP000032900"/>
    </source>
</evidence>
<dbReference type="InterPro" id="IPR015797">
    <property type="entry name" value="NUDIX_hydrolase-like_dom_sf"/>
</dbReference>
<protein>
    <submittedName>
        <fullName evidence="9">Hypothetical nudix hydrolase YeaB</fullName>
    </submittedName>
</protein>
<dbReference type="STRING" id="1236989.JCM15548_13271"/>
<keyword evidence="10" id="KW-1185">Reference proteome</keyword>
<dbReference type="GO" id="GO:0046872">
    <property type="term" value="F:metal ion binding"/>
    <property type="evidence" value="ECO:0007669"/>
    <property type="project" value="UniProtKB-KW"/>
</dbReference>
<evidence type="ECO:0000256" key="3">
    <source>
        <dbReference type="ARBA" id="ARBA00022723"/>
    </source>
</evidence>
<dbReference type="CDD" id="cd03426">
    <property type="entry name" value="NUDIX_CoAse_Nudt7"/>
    <property type="match status" value="1"/>
</dbReference>
<evidence type="ECO:0000256" key="7">
    <source>
        <dbReference type="SAM" id="MobiDB-lite"/>
    </source>
</evidence>
<evidence type="ECO:0000256" key="4">
    <source>
        <dbReference type="ARBA" id="ARBA00022801"/>
    </source>
</evidence>
<feature type="region of interest" description="Disordered" evidence="7">
    <location>
        <begin position="13"/>
        <end position="37"/>
    </location>
</feature>
<evidence type="ECO:0000256" key="6">
    <source>
        <dbReference type="ARBA" id="ARBA00023211"/>
    </source>
</evidence>
<feature type="domain" description="Nudix hydrolase" evidence="8">
    <location>
        <begin position="42"/>
        <end position="158"/>
    </location>
</feature>
<evidence type="ECO:0000256" key="1">
    <source>
        <dbReference type="ARBA" id="ARBA00001936"/>
    </source>
</evidence>
<keyword evidence="5" id="KW-0460">Magnesium</keyword>
<evidence type="ECO:0000313" key="9">
    <source>
        <dbReference type="EMBL" id="GAO30948.1"/>
    </source>
</evidence>
<dbReference type="RefSeq" id="WP_227625818.1">
    <property type="nucleotide sequence ID" value="NZ_BAZW01000034.1"/>
</dbReference>
<feature type="compositionally biased region" description="Basic and acidic residues" evidence="7">
    <location>
        <begin position="21"/>
        <end position="32"/>
    </location>
</feature>
<dbReference type="PROSITE" id="PS51462">
    <property type="entry name" value="NUDIX"/>
    <property type="match status" value="1"/>
</dbReference>
<evidence type="ECO:0000259" key="8">
    <source>
        <dbReference type="PROSITE" id="PS51462"/>
    </source>
</evidence>
<dbReference type="InterPro" id="IPR000086">
    <property type="entry name" value="NUDIX_hydrolase_dom"/>
</dbReference>
<name>A0A0E9M077_9BACT</name>
<dbReference type="PANTHER" id="PTHR12992">
    <property type="entry name" value="NUDIX HYDROLASE"/>
    <property type="match status" value="1"/>
</dbReference>
<sequence length="158" mass="17889">MLSWKTSLRNALQPPLPGLKAQEKMAPSERLKRYNSSDTSEAIQSSVLILLYPSDQGLKIPFIQRPLYQGPHSGQISLPGGKREKTDKDNWDTALRETREELGISTESVEYIGELTQIYIPNSHFHVSPQVGYIHKNLRFNPSPFEVSEVIEPAPINY</sequence>
<dbReference type="Pfam" id="PF00293">
    <property type="entry name" value="NUDIX"/>
    <property type="match status" value="1"/>
</dbReference>
<dbReference type="AlphaFoldDB" id="A0A0E9M077"/>
<accession>A0A0E9M077</accession>
<dbReference type="InterPro" id="IPR045121">
    <property type="entry name" value="CoAse"/>
</dbReference>
<comment type="cofactor">
    <cofactor evidence="2">
        <name>Mg(2+)</name>
        <dbReference type="ChEBI" id="CHEBI:18420"/>
    </cofactor>
</comment>
<proteinExistence type="predicted"/>
<dbReference type="SUPFAM" id="SSF55811">
    <property type="entry name" value="Nudix"/>
    <property type="match status" value="1"/>
</dbReference>
<keyword evidence="3" id="KW-0479">Metal-binding</keyword>
<dbReference type="EMBL" id="BAZW01000034">
    <property type="protein sequence ID" value="GAO30948.1"/>
    <property type="molecule type" value="Genomic_DNA"/>
</dbReference>
<keyword evidence="4 9" id="KW-0378">Hydrolase</keyword>
<dbReference type="GO" id="GO:0010945">
    <property type="term" value="F:coenzyme A diphosphatase activity"/>
    <property type="evidence" value="ECO:0007669"/>
    <property type="project" value="InterPro"/>
</dbReference>
<reference evidence="9 10" key="1">
    <citation type="journal article" date="2015" name="Microbes Environ.">
        <title>Distribution and evolution of nitrogen fixation genes in the phylum bacteroidetes.</title>
        <authorList>
            <person name="Inoue J."/>
            <person name="Oshima K."/>
            <person name="Suda W."/>
            <person name="Sakamoto M."/>
            <person name="Iino T."/>
            <person name="Noda S."/>
            <person name="Hongoh Y."/>
            <person name="Hattori M."/>
            <person name="Ohkuma M."/>
        </authorList>
    </citation>
    <scope>NUCLEOTIDE SEQUENCE [LARGE SCALE GENOMIC DNA]</scope>
    <source>
        <strain evidence="9">JCM 15548</strain>
    </source>
</reference>